<name>A0A0A1TED2_9HYPO</name>
<dbReference type="Pfam" id="PF22998">
    <property type="entry name" value="GNAT_LYC1-like"/>
    <property type="match status" value="1"/>
</dbReference>
<dbReference type="PANTHER" id="PTHR34815">
    <property type="entry name" value="LYSINE ACETYLTRANSFERASE"/>
    <property type="match status" value="1"/>
</dbReference>
<accession>A0A0A1TED2</accession>
<dbReference type="OrthoDB" id="2020070at2759"/>
<dbReference type="HOGENOM" id="CLU_038171_1_0_1"/>
<dbReference type="STRING" id="1531966.A0A0A1TED2"/>
<dbReference type="AlphaFoldDB" id="A0A0A1TED2"/>
<dbReference type="SUPFAM" id="SSF55729">
    <property type="entry name" value="Acyl-CoA N-acyltransferases (Nat)"/>
    <property type="match status" value="1"/>
</dbReference>
<gene>
    <name evidence="2" type="ORF">VHEMI04587</name>
</gene>
<sequence length="382" mass="42712">MTSYPDAKSPTLIVATPTAGEEHAARLLNETEWRGALTCNQYLAREIYMESVPLAVNGGKRSWILTEEGVVPDARPILSSCETWKKKTLYTQEGSSAVVEGWVYGIGSVYTDPRYRGRGYASRMFHLLRKMLQNGVDKDKQGELIKPMGSVLWSDIGKSFYAKLGWEPHASAHAAFPASQKVEGATDLAWGTITYENLETFVNLDCDLMRQSIAAKTELEQHQFALLPDSDTVRWRLYRDAWIAEQIMPGKSEEKVHGVWAGVEGNRVWAIWSRAYSDDPLQVEKNTLNILRLVIEDESASTEELAASLTVILREAVQAAAKWKLGTVVMNNPTSAVKDALEKSGISFKIAERESYSVPSLLVFGKDSKDFDWVGNEMYGWC</sequence>
<dbReference type="EMBL" id="CDHN01000002">
    <property type="protein sequence ID" value="CEJ88027.1"/>
    <property type="molecule type" value="Genomic_DNA"/>
</dbReference>
<organism evidence="2 3">
    <name type="scientific">[Torrubiella] hemipterigena</name>
    <dbReference type="NCBI Taxonomy" id="1531966"/>
    <lineage>
        <taxon>Eukaryota</taxon>
        <taxon>Fungi</taxon>
        <taxon>Dikarya</taxon>
        <taxon>Ascomycota</taxon>
        <taxon>Pezizomycotina</taxon>
        <taxon>Sordariomycetes</taxon>
        <taxon>Hypocreomycetidae</taxon>
        <taxon>Hypocreales</taxon>
        <taxon>Clavicipitaceae</taxon>
        <taxon>Clavicipitaceae incertae sedis</taxon>
        <taxon>'Torrubiella' clade</taxon>
    </lineage>
</organism>
<dbReference type="Gene3D" id="3.40.630.30">
    <property type="match status" value="1"/>
</dbReference>
<reference evidence="2 3" key="1">
    <citation type="journal article" date="2015" name="Genome Announc.">
        <title>Draft Genome Sequence and Gene Annotation of the Entomopathogenic Fungus Verticillium hemipterigenum.</title>
        <authorList>
            <person name="Horn F."/>
            <person name="Habel A."/>
            <person name="Scharf D.H."/>
            <person name="Dworschak J."/>
            <person name="Brakhage A.A."/>
            <person name="Guthke R."/>
            <person name="Hertweck C."/>
            <person name="Linde J."/>
        </authorList>
    </citation>
    <scope>NUCLEOTIDE SEQUENCE [LARGE SCALE GENOMIC DNA]</scope>
</reference>
<protein>
    <recommendedName>
        <fullName evidence="1">LYC1 C-terminal domain-containing protein</fullName>
    </recommendedName>
</protein>
<dbReference type="InterPro" id="IPR055100">
    <property type="entry name" value="GNAT_LYC1-like"/>
</dbReference>
<evidence type="ECO:0000313" key="2">
    <source>
        <dbReference type="EMBL" id="CEJ88027.1"/>
    </source>
</evidence>
<dbReference type="Proteomes" id="UP000039046">
    <property type="component" value="Unassembled WGS sequence"/>
</dbReference>
<dbReference type="CDD" id="cd04301">
    <property type="entry name" value="NAT_SF"/>
    <property type="match status" value="1"/>
</dbReference>
<dbReference type="InterPro" id="IPR053013">
    <property type="entry name" value="LAT"/>
</dbReference>
<keyword evidence="3" id="KW-1185">Reference proteome</keyword>
<proteinExistence type="predicted"/>
<dbReference type="PANTHER" id="PTHR34815:SF2">
    <property type="entry name" value="N-ACETYLTRANSFERASE DOMAIN-CONTAINING PROTEIN"/>
    <property type="match status" value="1"/>
</dbReference>
<feature type="domain" description="LYC1 C-terminal" evidence="1">
    <location>
        <begin position="173"/>
        <end position="382"/>
    </location>
</feature>
<evidence type="ECO:0000313" key="3">
    <source>
        <dbReference type="Proteomes" id="UP000039046"/>
    </source>
</evidence>
<evidence type="ECO:0000259" key="1">
    <source>
        <dbReference type="Pfam" id="PF22998"/>
    </source>
</evidence>
<dbReference type="InterPro" id="IPR016181">
    <property type="entry name" value="Acyl_CoA_acyltransferase"/>
</dbReference>